<accession>A0A1F5YEP7</accession>
<comment type="subunit">
    <text evidence="9">Forms a complex with SecF. Part of the essential Sec protein translocation apparatus which comprises SecA, SecYEG and auxiliary proteins SecDF. Other proteins may also be involved.</text>
</comment>
<feature type="compositionally biased region" description="Low complexity" evidence="10">
    <location>
        <begin position="222"/>
        <end position="232"/>
    </location>
</feature>
<sequence length="627" mass="68649">MIKNMKLKITIIAVLFAGSLYYLWPTFYLARMSPEKLKVMRLSDPQGLKDLEERSIKLGLDLQGGMHLVLELDQSKIKMGEKEGADAIDRALEIIRTRVDQFGVSEPLIQKAGDERIIVELAGVVDTARARALVEQSAYLEFKLCKPQSEFLDVLAQADEVIRENDLYLLEQEKQQAATPAEEKKGESGEEFNPMELFNENKPDSGKTAVPQDSAQRDSLKADSTAADTSAAVKESAMTGENRKPLSRLMFQESLNQPGARRESELLVPVNNIALVSAYLAMPEVQQVVSLAEVNNQVDYLRYHSPDEGDEADTLEVLWGDDDTNFIGPNGVEYKRIFLMKKKPEMTGGFLADANATLGSGYDPKTANKPLVLMQLTGEGADSFETITERFIQRDLAIVLDKIVKFAPRIMSRIPGGHAQIEGVPTMEKARDLSIVLRAGALPAPLTIAESRTIGPSLGADSIRKGSLSATISFLIVVIFMVIYYRFGGLVANVALVFNMILILAALAGFNATLTLPGIAGLILTIGMAVDANVLIFERIREELRSGKTLRAAIDAGYDRAFSTILDSNLTTFITAVVLFQFGTGPIKGFAVTLSIGLAASMYTAINVTRVIFDLWTSRKNVKSIAL</sequence>
<dbReference type="Gene3D" id="1.20.1640.10">
    <property type="entry name" value="Multidrug efflux transporter AcrB transmembrane domain"/>
    <property type="match status" value="1"/>
</dbReference>
<keyword evidence="2 9" id="KW-0813">Transport</keyword>
<dbReference type="Pfam" id="PF02355">
    <property type="entry name" value="SecD_SecF_C"/>
    <property type="match status" value="1"/>
</dbReference>
<feature type="transmembrane region" description="Helical" evidence="9">
    <location>
        <begin position="589"/>
        <end position="613"/>
    </location>
</feature>
<dbReference type="InterPro" id="IPR048634">
    <property type="entry name" value="SecD_SecF_C"/>
</dbReference>
<protein>
    <recommendedName>
        <fullName evidence="9">Protein translocase subunit SecD</fullName>
    </recommendedName>
</protein>
<feature type="transmembrane region" description="Helical" evidence="9">
    <location>
        <begin position="516"/>
        <end position="540"/>
    </location>
</feature>
<keyword evidence="3 9" id="KW-1003">Cell membrane</keyword>
<dbReference type="InterPro" id="IPR022646">
    <property type="entry name" value="SecD/SecF_CS"/>
</dbReference>
<evidence type="ECO:0000313" key="14">
    <source>
        <dbReference type="EMBL" id="OGF98512.1"/>
    </source>
</evidence>
<comment type="function">
    <text evidence="9">Part of the Sec protein translocase complex. Interacts with the SecYEG preprotein conducting channel. SecDF uses the proton motive force (PMF) to complete protein translocation after the ATP-dependent function of SecA.</text>
</comment>
<dbReference type="EMBL" id="MFIV01000093">
    <property type="protein sequence ID" value="OGF98512.1"/>
    <property type="molecule type" value="Genomic_DNA"/>
</dbReference>
<dbReference type="AlphaFoldDB" id="A0A1F5YEP7"/>
<dbReference type="Proteomes" id="UP000176992">
    <property type="component" value="Unassembled WGS sequence"/>
</dbReference>
<evidence type="ECO:0000256" key="7">
    <source>
        <dbReference type="ARBA" id="ARBA00023010"/>
    </source>
</evidence>
<keyword evidence="4 9" id="KW-0812">Transmembrane</keyword>
<dbReference type="Pfam" id="PF22599">
    <property type="entry name" value="SecDF_P1_head"/>
    <property type="match status" value="1"/>
</dbReference>
<feature type="domain" description="Protein translocase subunit SecDF P1" evidence="12">
    <location>
        <begin position="88"/>
        <end position="145"/>
    </location>
</feature>
<feature type="transmembrane region" description="Helical" evidence="9">
    <location>
        <begin position="466"/>
        <end position="485"/>
    </location>
</feature>
<dbReference type="PANTHER" id="PTHR30081">
    <property type="entry name" value="PROTEIN-EXPORT MEMBRANE PROTEIN SEC"/>
    <property type="match status" value="1"/>
</dbReference>
<keyword evidence="7 9" id="KW-0811">Translocation</keyword>
<gene>
    <name evidence="9" type="primary">secD</name>
    <name evidence="14" type="ORF">A2Z86_04745</name>
</gene>
<dbReference type="PANTHER" id="PTHR30081:SF1">
    <property type="entry name" value="PROTEIN TRANSLOCASE SUBUNIT SECD"/>
    <property type="match status" value="1"/>
</dbReference>
<dbReference type="SUPFAM" id="SSF82866">
    <property type="entry name" value="Multidrug efflux transporter AcrB transmembrane domain"/>
    <property type="match status" value="1"/>
</dbReference>
<evidence type="ECO:0000313" key="15">
    <source>
        <dbReference type="Proteomes" id="UP000176992"/>
    </source>
</evidence>
<dbReference type="InterPro" id="IPR022813">
    <property type="entry name" value="SecD/SecF_arch_bac"/>
</dbReference>
<evidence type="ECO:0000259" key="11">
    <source>
        <dbReference type="Pfam" id="PF02355"/>
    </source>
</evidence>
<comment type="subcellular location">
    <subcellularLocation>
        <location evidence="1 9">Cell membrane</location>
        <topology evidence="1 9">Multi-pass membrane protein</topology>
    </subcellularLocation>
</comment>
<dbReference type="Gene3D" id="3.30.70.3220">
    <property type="match status" value="1"/>
</dbReference>
<keyword evidence="8 9" id="KW-0472">Membrane</keyword>
<evidence type="ECO:0000256" key="10">
    <source>
        <dbReference type="SAM" id="MobiDB-lite"/>
    </source>
</evidence>
<evidence type="ECO:0000259" key="13">
    <source>
        <dbReference type="Pfam" id="PF22599"/>
    </source>
</evidence>
<dbReference type="GO" id="GO:0015450">
    <property type="term" value="F:protein-transporting ATPase activity"/>
    <property type="evidence" value="ECO:0007669"/>
    <property type="project" value="InterPro"/>
</dbReference>
<dbReference type="GO" id="GO:0065002">
    <property type="term" value="P:intracellular protein transmembrane transport"/>
    <property type="evidence" value="ECO:0007669"/>
    <property type="project" value="UniProtKB-UniRule"/>
</dbReference>
<dbReference type="InterPro" id="IPR001036">
    <property type="entry name" value="Acrflvin-R"/>
</dbReference>
<comment type="caution">
    <text evidence="14">The sequence shown here is derived from an EMBL/GenBank/DDBJ whole genome shotgun (WGS) entry which is preliminary data.</text>
</comment>
<evidence type="ECO:0000259" key="12">
    <source>
        <dbReference type="Pfam" id="PF21760"/>
    </source>
</evidence>
<dbReference type="Gene3D" id="3.30.1360.200">
    <property type="match status" value="1"/>
</dbReference>
<evidence type="ECO:0000256" key="2">
    <source>
        <dbReference type="ARBA" id="ARBA00022448"/>
    </source>
</evidence>
<evidence type="ECO:0000256" key="1">
    <source>
        <dbReference type="ARBA" id="ARBA00004651"/>
    </source>
</evidence>
<feature type="domain" description="Protein export membrane protein SecD/SecF C-terminal" evidence="11">
    <location>
        <begin position="448"/>
        <end position="614"/>
    </location>
</feature>
<evidence type="ECO:0000256" key="3">
    <source>
        <dbReference type="ARBA" id="ARBA00022475"/>
    </source>
</evidence>
<feature type="transmembrane region" description="Helical" evidence="9">
    <location>
        <begin position="561"/>
        <end position="583"/>
    </location>
</feature>
<feature type="region of interest" description="Disordered" evidence="10">
    <location>
        <begin position="174"/>
        <end position="243"/>
    </location>
</feature>
<evidence type="ECO:0000256" key="8">
    <source>
        <dbReference type="ARBA" id="ARBA00023136"/>
    </source>
</evidence>
<reference evidence="14 15" key="1">
    <citation type="journal article" date="2016" name="Nat. Commun.">
        <title>Thousands of microbial genomes shed light on interconnected biogeochemical processes in an aquifer system.</title>
        <authorList>
            <person name="Anantharaman K."/>
            <person name="Brown C.T."/>
            <person name="Hug L.A."/>
            <person name="Sharon I."/>
            <person name="Castelle C.J."/>
            <person name="Probst A.J."/>
            <person name="Thomas B.C."/>
            <person name="Singh A."/>
            <person name="Wilkins M.J."/>
            <person name="Karaoz U."/>
            <person name="Brodie E.L."/>
            <person name="Williams K.H."/>
            <person name="Hubbard S.S."/>
            <person name="Banfield J.F."/>
        </authorList>
    </citation>
    <scope>NUCLEOTIDE SEQUENCE [LARGE SCALE GENOMIC DNA]</scope>
</reference>
<keyword evidence="6 9" id="KW-1133">Transmembrane helix</keyword>
<dbReference type="InterPro" id="IPR005791">
    <property type="entry name" value="SecD"/>
</dbReference>
<organism evidence="14 15">
    <name type="scientific">Candidatus Glassbacteria bacterium GWA2_58_10</name>
    <dbReference type="NCBI Taxonomy" id="1817865"/>
    <lineage>
        <taxon>Bacteria</taxon>
        <taxon>Candidatus Glassiibacteriota</taxon>
    </lineage>
</organism>
<evidence type="ECO:0000256" key="6">
    <source>
        <dbReference type="ARBA" id="ARBA00022989"/>
    </source>
</evidence>
<comment type="similarity">
    <text evidence="9">Belongs to the SecD/SecF family. SecD subfamily.</text>
</comment>
<evidence type="ECO:0000256" key="4">
    <source>
        <dbReference type="ARBA" id="ARBA00022692"/>
    </source>
</evidence>
<name>A0A1F5YEP7_9BACT</name>
<keyword evidence="5 9" id="KW-0653">Protein transport</keyword>
<dbReference type="NCBIfam" id="TIGR01129">
    <property type="entry name" value="secD"/>
    <property type="match status" value="1"/>
</dbReference>
<dbReference type="GO" id="GO:0006605">
    <property type="term" value="P:protein targeting"/>
    <property type="evidence" value="ECO:0007669"/>
    <property type="project" value="UniProtKB-UniRule"/>
</dbReference>
<dbReference type="HAMAP" id="MF_01463_B">
    <property type="entry name" value="SecD_B"/>
    <property type="match status" value="1"/>
</dbReference>
<evidence type="ECO:0000256" key="5">
    <source>
        <dbReference type="ARBA" id="ARBA00022927"/>
    </source>
</evidence>
<dbReference type="InterPro" id="IPR054384">
    <property type="entry name" value="SecDF_P1_head"/>
</dbReference>
<dbReference type="InterPro" id="IPR055344">
    <property type="entry name" value="SecD_SecF_C_bact"/>
</dbReference>
<dbReference type="InterPro" id="IPR048631">
    <property type="entry name" value="SecD_1st"/>
</dbReference>
<proteinExistence type="inferred from homology"/>
<dbReference type="Pfam" id="PF07549">
    <property type="entry name" value="Sec_GG"/>
    <property type="match status" value="1"/>
</dbReference>
<evidence type="ECO:0000256" key="9">
    <source>
        <dbReference type="HAMAP-Rule" id="MF_01463"/>
    </source>
</evidence>
<feature type="transmembrane region" description="Helical" evidence="9">
    <location>
        <begin position="7"/>
        <end position="24"/>
    </location>
</feature>
<dbReference type="FunFam" id="1.20.1640.10:FF:000004">
    <property type="entry name" value="Protein translocase subunit SecD"/>
    <property type="match status" value="1"/>
</dbReference>
<dbReference type="NCBIfam" id="TIGR00916">
    <property type="entry name" value="2A0604s01"/>
    <property type="match status" value="1"/>
</dbReference>
<feature type="transmembrane region" description="Helical" evidence="9">
    <location>
        <begin position="490"/>
        <end position="510"/>
    </location>
</feature>
<feature type="domain" description="SecDF P1 head subdomain" evidence="13">
    <location>
        <begin position="336"/>
        <end position="444"/>
    </location>
</feature>
<dbReference type="Pfam" id="PF21760">
    <property type="entry name" value="SecD_1st"/>
    <property type="match status" value="1"/>
</dbReference>
<dbReference type="GO" id="GO:0043952">
    <property type="term" value="P:protein transport by the Sec complex"/>
    <property type="evidence" value="ECO:0007669"/>
    <property type="project" value="UniProtKB-UniRule"/>
</dbReference>
<dbReference type="GO" id="GO:0005886">
    <property type="term" value="C:plasma membrane"/>
    <property type="evidence" value="ECO:0007669"/>
    <property type="project" value="UniProtKB-SubCell"/>
</dbReference>
<dbReference type="PRINTS" id="PR00702">
    <property type="entry name" value="ACRIFLAVINRP"/>
</dbReference>